<feature type="region of interest" description="Disordered" evidence="1">
    <location>
        <begin position="1"/>
        <end position="24"/>
    </location>
</feature>
<dbReference type="SUPFAM" id="SSF51695">
    <property type="entry name" value="PLC-like phosphodiesterases"/>
    <property type="match status" value="1"/>
</dbReference>
<feature type="domain" description="GP-PDE" evidence="2">
    <location>
        <begin position="23"/>
        <end position="236"/>
    </location>
</feature>
<accession>A0A2P7NZW4</accession>
<proteinExistence type="predicted"/>
<evidence type="ECO:0000259" key="2">
    <source>
        <dbReference type="Pfam" id="PF03009"/>
    </source>
</evidence>
<sequence length="437" mass="46936">MGATNKSFGGLIPDTDPARGRPTENSRAAFASALSHASTPTNPWGLDGIECDVFLSQDGVPIVSHDRNISEQMSEVKRAAYANADATIGATNSDVLMGLARKAADDLSLAPKELSEHTVFMSLRQLLDMTAPVATVYAAQHHKGFRFEIEMKGGDEGVHNIVDITAKTVSKFKKGDLALQAADMEIVMFNGDSGQVAAHLRKRMTKTKLGGLVVGLGAPHPTAAKVAGVDEYRMSLSDSKQIKAPGALTDNYLSTYVLGGEQHILTGVAPTLLEWGKGPELQSFVAANVGAAQSVNKLWAAFQRAHPVAAKAMDKRDFTYPMEVEKKRADTAGYRTAQGQLHVADGTRTHLLTDYPEHVHTTRGELGPEGDRIATAIQHLLMNHDWAANPTKGNKNKAAWTALLATVQSRDTFSDRGVRLNATPLEIITDLGAQIRA</sequence>
<dbReference type="EMBL" id="PXXU01000001">
    <property type="protein sequence ID" value="PSJ18988.1"/>
    <property type="molecule type" value="Genomic_DNA"/>
</dbReference>
<dbReference type="InterPro" id="IPR030395">
    <property type="entry name" value="GP_PDE_dom"/>
</dbReference>
<evidence type="ECO:0000313" key="4">
    <source>
        <dbReference type="Proteomes" id="UP000241912"/>
    </source>
</evidence>
<dbReference type="Proteomes" id="UP000241912">
    <property type="component" value="Unassembled WGS sequence"/>
</dbReference>
<protein>
    <recommendedName>
        <fullName evidence="2">GP-PDE domain-containing protein</fullName>
    </recommendedName>
</protein>
<dbReference type="GO" id="GO:0006629">
    <property type="term" value="P:lipid metabolic process"/>
    <property type="evidence" value="ECO:0007669"/>
    <property type="project" value="InterPro"/>
</dbReference>
<dbReference type="InterPro" id="IPR017946">
    <property type="entry name" value="PLC-like_Pdiesterase_TIM-brl"/>
</dbReference>
<gene>
    <name evidence="3" type="ORF">C7H79_00530</name>
</gene>
<name>A0A2P7NZW4_9PROT</name>
<evidence type="ECO:0000256" key="1">
    <source>
        <dbReference type="SAM" id="MobiDB-lite"/>
    </source>
</evidence>
<organism evidence="3 4">
    <name type="scientific">Nitrosomonas supralitoralis</name>
    <dbReference type="NCBI Taxonomy" id="2116706"/>
    <lineage>
        <taxon>Bacteria</taxon>
        <taxon>Pseudomonadati</taxon>
        <taxon>Pseudomonadota</taxon>
        <taxon>Betaproteobacteria</taxon>
        <taxon>Nitrosomonadales</taxon>
        <taxon>Nitrosomonadaceae</taxon>
        <taxon>Nitrosomonas</taxon>
    </lineage>
</organism>
<reference evidence="3 4" key="1">
    <citation type="submission" date="2018-03" db="EMBL/GenBank/DDBJ databases">
        <title>Draft genome of Nitrosomonas supralitoralis APG5.</title>
        <authorList>
            <person name="Urakawa H."/>
            <person name="Lopez J.V."/>
        </authorList>
    </citation>
    <scope>NUCLEOTIDE SEQUENCE [LARGE SCALE GENOMIC DNA]</scope>
    <source>
        <strain evidence="3 4">APG5</strain>
    </source>
</reference>
<dbReference type="GO" id="GO:0008081">
    <property type="term" value="F:phosphoric diester hydrolase activity"/>
    <property type="evidence" value="ECO:0007669"/>
    <property type="project" value="InterPro"/>
</dbReference>
<keyword evidence="4" id="KW-1185">Reference proteome</keyword>
<comment type="caution">
    <text evidence="3">The sequence shown here is derived from an EMBL/GenBank/DDBJ whole genome shotgun (WGS) entry which is preliminary data.</text>
</comment>
<dbReference type="Gene3D" id="3.20.20.190">
    <property type="entry name" value="Phosphatidylinositol (PI) phosphodiesterase"/>
    <property type="match status" value="1"/>
</dbReference>
<evidence type="ECO:0000313" key="3">
    <source>
        <dbReference type="EMBL" id="PSJ18988.1"/>
    </source>
</evidence>
<dbReference type="Pfam" id="PF03009">
    <property type="entry name" value="GDPD"/>
    <property type="match status" value="1"/>
</dbReference>
<dbReference type="AlphaFoldDB" id="A0A2P7NZW4"/>